<keyword evidence="2" id="KW-0808">Transferase</keyword>
<reference evidence="2 3" key="1">
    <citation type="journal article" date="2016" name="Genome Announc.">
        <title>Whole-Genome Sequence of Rummeliibacillus stabekisii Strain PP9 Isolated from Antarctic Soil.</title>
        <authorList>
            <person name="da Mota F.F."/>
            <person name="Vollu R.E."/>
            <person name="Jurelevicius D."/>
            <person name="Seldin L."/>
        </authorList>
    </citation>
    <scope>NUCLEOTIDE SEQUENCE [LARGE SCALE GENOMIC DNA]</scope>
    <source>
        <strain evidence="2 3">PP9</strain>
    </source>
</reference>
<gene>
    <name evidence="2" type="ORF">ATY39_00770</name>
</gene>
<sequence length="151" mass="17181">MVASIRNITISNKEEILALHVAKAQEGFIETTQECLEEAGEDANFVPVGLYVDDSPVGFAMYGAFKDEKEGQRVWLDRFLIDSHYQGKGYGHLFLEQLIQLLIAKYQCKKIYLSVYGNNSHAIHLYQQYGFFFTGELDTKGEKVMVKDISN</sequence>
<name>A0A143H9C3_9BACL</name>
<dbReference type="Gene3D" id="1.10.287.900">
    <property type="entry name" value="The crystal structure of the spermine/spermidine acetyltransferase from enterococcus faecali"/>
    <property type="match status" value="1"/>
</dbReference>
<dbReference type="STRING" id="241244.ATY39_00770"/>
<dbReference type="InterPro" id="IPR016181">
    <property type="entry name" value="Acyl_CoA_acyltransferase"/>
</dbReference>
<dbReference type="Pfam" id="PF00583">
    <property type="entry name" value="Acetyltransf_1"/>
    <property type="match status" value="1"/>
</dbReference>
<proteinExistence type="predicted"/>
<dbReference type="Gene3D" id="3.40.630.30">
    <property type="match status" value="1"/>
</dbReference>
<dbReference type="GO" id="GO:0016747">
    <property type="term" value="F:acyltransferase activity, transferring groups other than amino-acyl groups"/>
    <property type="evidence" value="ECO:0007669"/>
    <property type="project" value="InterPro"/>
</dbReference>
<dbReference type="AlphaFoldDB" id="A0A143H9C3"/>
<dbReference type="PROSITE" id="PS51186">
    <property type="entry name" value="GNAT"/>
    <property type="match status" value="1"/>
</dbReference>
<dbReference type="InterPro" id="IPR027455">
    <property type="entry name" value="Sper_AcTfrase_N"/>
</dbReference>
<accession>A0A143H9C3</accession>
<dbReference type="PANTHER" id="PTHR43617">
    <property type="entry name" value="L-AMINO ACID N-ACETYLTRANSFERASE"/>
    <property type="match status" value="1"/>
</dbReference>
<keyword evidence="3" id="KW-1185">Reference proteome</keyword>
<evidence type="ECO:0000313" key="3">
    <source>
        <dbReference type="Proteomes" id="UP000076021"/>
    </source>
</evidence>
<protein>
    <submittedName>
        <fullName evidence="2">Spermidine acetyltransferase</fullName>
    </submittedName>
</protein>
<dbReference type="KEGG" id="rst:ATY39_00770"/>
<dbReference type="EMBL" id="CP014806">
    <property type="protein sequence ID" value="AMW98075.1"/>
    <property type="molecule type" value="Genomic_DNA"/>
</dbReference>
<dbReference type="CDD" id="cd04301">
    <property type="entry name" value="NAT_SF"/>
    <property type="match status" value="1"/>
</dbReference>
<dbReference type="InterPro" id="IPR000182">
    <property type="entry name" value="GNAT_dom"/>
</dbReference>
<feature type="domain" description="N-acetyltransferase" evidence="1">
    <location>
        <begin position="3"/>
        <end position="150"/>
    </location>
</feature>
<dbReference type="RefSeq" id="WP_066784391.1">
    <property type="nucleotide sequence ID" value="NZ_CP014806.1"/>
</dbReference>
<dbReference type="SUPFAM" id="SSF55729">
    <property type="entry name" value="Acyl-CoA N-acyltransferases (Nat)"/>
    <property type="match status" value="1"/>
</dbReference>
<evidence type="ECO:0000259" key="1">
    <source>
        <dbReference type="PROSITE" id="PS51186"/>
    </source>
</evidence>
<dbReference type="OrthoDB" id="9127144at2"/>
<dbReference type="InterPro" id="IPR050276">
    <property type="entry name" value="MshD_Acetyltransferase"/>
</dbReference>
<dbReference type="Proteomes" id="UP000076021">
    <property type="component" value="Chromosome"/>
</dbReference>
<reference evidence="3" key="2">
    <citation type="submission" date="2016-03" db="EMBL/GenBank/DDBJ databases">
        <authorList>
            <person name="Seldin L."/>
        </authorList>
    </citation>
    <scope>NUCLEOTIDE SEQUENCE [LARGE SCALE GENOMIC DNA]</scope>
    <source>
        <strain evidence="3">PP9</strain>
    </source>
</reference>
<evidence type="ECO:0000313" key="2">
    <source>
        <dbReference type="EMBL" id="AMW98075.1"/>
    </source>
</evidence>
<organism evidence="2 3">
    <name type="scientific">Rummeliibacillus stabekisii</name>
    <dbReference type="NCBI Taxonomy" id="241244"/>
    <lineage>
        <taxon>Bacteria</taxon>
        <taxon>Bacillati</taxon>
        <taxon>Bacillota</taxon>
        <taxon>Bacilli</taxon>
        <taxon>Bacillales</taxon>
        <taxon>Caryophanaceae</taxon>
        <taxon>Rummeliibacillus</taxon>
    </lineage>
</organism>